<keyword evidence="3" id="KW-1185">Reference proteome</keyword>
<evidence type="ECO:0000313" key="3">
    <source>
        <dbReference type="Proteomes" id="UP000199497"/>
    </source>
</evidence>
<dbReference type="STRING" id="405564.SAMN04487905_106106"/>
<accession>A0A1H0U7M4</accession>
<evidence type="ECO:0000256" key="1">
    <source>
        <dbReference type="SAM" id="MobiDB-lite"/>
    </source>
</evidence>
<dbReference type="GO" id="GO:0003677">
    <property type="term" value="F:DNA binding"/>
    <property type="evidence" value="ECO:0007669"/>
    <property type="project" value="UniProtKB-KW"/>
</dbReference>
<reference evidence="3" key="1">
    <citation type="submission" date="2016-10" db="EMBL/GenBank/DDBJ databases">
        <authorList>
            <person name="Varghese N."/>
            <person name="Submissions S."/>
        </authorList>
    </citation>
    <scope>NUCLEOTIDE SEQUENCE [LARGE SCALE GENOMIC DNA]</scope>
    <source>
        <strain evidence="3">DSM 46732</strain>
    </source>
</reference>
<gene>
    <name evidence="2" type="ORF">SAMN04487905_106106</name>
</gene>
<proteinExistence type="predicted"/>
<dbReference type="Proteomes" id="UP000199497">
    <property type="component" value="Unassembled WGS sequence"/>
</dbReference>
<organism evidence="2 3">
    <name type="scientific">Actinopolyspora xinjiangensis</name>
    <dbReference type="NCBI Taxonomy" id="405564"/>
    <lineage>
        <taxon>Bacteria</taxon>
        <taxon>Bacillati</taxon>
        <taxon>Actinomycetota</taxon>
        <taxon>Actinomycetes</taxon>
        <taxon>Actinopolysporales</taxon>
        <taxon>Actinopolysporaceae</taxon>
        <taxon>Actinopolyspora</taxon>
    </lineage>
</organism>
<feature type="region of interest" description="Disordered" evidence="1">
    <location>
        <begin position="34"/>
        <end position="74"/>
    </location>
</feature>
<evidence type="ECO:0000313" key="2">
    <source>
        <dbReference type="EMBL" id="SDP62203.1"/>
    </source>
</evidence>
<keyword evidence="2" id="KW-0238">DNA-binding</keyword>
<sequence>MARVKRGEEIDITERGSIVARLVPATSNPLSEIAESGKLRLPTVEGPMPRPRGPIREDQDSGQLVSEMRDEERY</sequence>
<dbReference type="EMBL" id="FNJR01000006">
    <property type="protein sequence ID" value="SDP62203.1"/>
    <property type="molecule type" value="Genomic_DNA"/>
</dbReference>
<name>A0A1H0U7M4_9ACTN</name>
<protein>
    <submittedName>
        <fullName evidence="2">Antitoxin component of toxin-antitoxin stability system, DNA-binding transcriptional repressor</fullName>
    </submittedName>
</protein>
<dbReference type="AlphaFoldDB" id="A0A1H0U7M4"/>